<name>A0A929B608_9PSEU</name>
<reference evidence="2" key="1">
    <citation type="submission" date="2020-10" db="EMBL/GenBank/DDBJ databases">
        <title>Diversity and distribution of actinomycetes associated with coral in the coast of Hainan.</title>
        <authorList>
            <person name="Li F."/>
        </authorList>
    </citation>
    <scope>NUCLEOTIDE SEQUENCE</scope>
    <source>
        <strain evidence="2">HNM0983</strain>
    </source>
</reference>
<dbReference type="InterPro" id="IPR029063">
    <property type="entry name" value="SAM-dependent_MTases_sf"/>
</dbReference>
<protein>
    <submittedName>
        <fullName evidence="2">SAM-dependent methyltransferase</fullName>
    </submittedName>
</protein>
<keyword evidence="2" id="KW-0808">Transferase</keyword>
<gene>
    <name evidence="2" type="ORF">IQ251_05285</name>
</gene>
<dbReference type="SUPFAM" id="SSF53335">
    <property type="entry name" value="S-adenosyl-L-methionine-dependent methyltransferases"/>
    <property type="match status" value="1"/>
</dbReference>
<keyword evidence="3" id="KW-1185">Reference proteome</keyword>
<organism evidence="2 3">
    <name type="scientific">Saccharopolyspora montiporae</name>
    <dbReference type="NCBI Taxonomy" id="2781240"/>
    <lineage>
        <taxon>Bacteria</taxon>
        <taxon>Bacillati</taxon>
        <taxon>Actinomycetota</taxon>
        <taxon>Actinomycetes</taxon>
        <taxon>Pseudonocardiales</taxon>
        <taxon>Pseudonocardiaceae</taxon>
        <taxon>Saccharopolyspora</taxon>
    </lineage>
</organism>
<feature type="compositionally biased region" description="Polar residues" evidence="1">
    <location>
        <begin position="1"/>
        <end position="10"/>
    </location>
</feature>
<dbReference type="GO" id="GO:0032259">
    <property type="term" value="P:methylation"/>
    <property type="evidence" value="ECO:0007669"/>
    <property type="project" value="UniProtKB-KW"/>
</dbReference>
<dbReference type="GO" id="GO:0008168">
    <property type="term" value="F:methyltransferase activity"/>
    <property type="evidence" value="ECO:0007669"/>
    <property type="project" value="UniProtKB-KW"/>
</dbReference>
<dbReference type="Proteomes" id="UP000598360">
    <property type="component" value="Unassembled WGS sequence"/>
</dbReference>
<sequence>MITRPGQSGRSRAAVHRSGPAGADQPAHGATLSESGTRLPQDIDTSTPSIARVYDVFLDGKDNFAVDREVHDRIVAIEPLADTAAQANRLWLRRAVKWLAGTAGVDQFLDVGSGLPTADNTHQIAQRANREATVVYVDNDPSVCAHGRALLTDNERTSLVAADLTKPQEVLGHPDVTRVLDFSRPIALLHCGTLHHVSDEQQPRAIMQEYVRALPDGSYVGITHFFDPADDPHTDEAERTRLSAKAREIQRGFQTAMGTCFFRGHAEVSGFFPGLQMLPAGPDPAGSGLCETTAWWPEGPVQGQRSDLRLLGGVGRKPGAEPGRV</sequence>
<evidence type="ECO:0000313" key="3">
    <source>
        <dbReference type="Proteomes" id="UP000598360"/>
    </source>
</evidence>
<keyword evidence="2" id="KW-0489">Methyltransferase</keyword>
<evidence type="ECO:0000256" key="1">
    <source>
        <dbReference type="SAM" id="MobiDB-lite"/>
    </source>
</evidence>
<dbReference type="Pfam" id="PF04672">
    <property type="entry name" value="Methyltransf_19"/>
    <property type="match status" value="1"/>
</dbReference>
<proteinExistence type="predicted"/>
<dbReference type="EMBL" id="JADEYC010000008">
    <property type="protein sequence ID" value="MBE9373859.1"/>
    <property type="molecule type" value="Genomic_DNA"/>
</dbReference>
<evidence type="ECO:0000313" key="2">
    <source>
        <dbReference type="EMBL" id="MBE9373859.1"/>
    </source>
</evidence>
<accession>A0A929B608</accession>
<feature type="region of interest" description="Disordered" evidence="1">
    <location>
        <begin position="1"/>
        <end position="45"/>
    </location>
</feature>
<dbReference type="Gene3D" id="3.40.50.150">
    <property type="entry name" value="Vaccinia Virus protein VP39"/>
    <property type="match status" value="1"/>
</dbReference>
<dbReference type="InterPro" id="IPR006764">
    <property type="entry name" value="SAM_dep_MeTrfase_SAV2177_type"/>
</dbReference>
<feature type="compositionally biased region" description="Polar residues" evidence="1">
    <location>
        <begin position="32"/>
        <end position="45"/>
    </location>
</feature>
<dbReference type="AlphaFoldDB" id="A0A929B608"/>
<comment type="caution">
    <text evidence="2">The sequence shown here is derived from an EMBL/GenBank/DDBJ whole genome shotgun (WGS) entry which is preliminary data.</text>
</comment>